<dbReference type="KEGG" id="cnk:EG343_09920"/>
<evidence type="ECO:0000313" key="1">
    <source>
        <dbReference type="EMBL" id="AZA90929.1"/>
    </source>
</evidence>
<accession>A0AAD0YL86</accession>
<protein>
    <submittedName>
        <fullName evidence="1">DUF1320 domain-containing protein</fullName>
    </submittedName>
</protein>
<dbReference type="AlphaFoldDB" id="A0AAD0YL86"/>
<dbReference type="EMBL" id="CP033923">
    <property type="protein sequence ID" value="AZA90929.1"/>
    <property type="molecule type" value="Genomic_DNA"/>
</dbReference>
<keyword evidence="2" id="KW-1185">Reference proteome</keyword>
<evidence type="ECO:0000313" key="2">
    <source>
        <dbReference type="Proteomes" id="UP000278288"/>
    </source>
</evidence>
<dbReference type="RefSeq" id="WP_123857634.1">
    <property type="nucleotide sequence ID" value="NZ_CP033923.1"/>
</dbReference>
<name>A0AAD0YL86_CHRNA</name>
<organism evidence="1 2">
    <name type="scientific">Chryseobacterium nakagawai</name>
    <dbReference type="NCBI Taxonomy" id="1241982"/>
    <lineage>
        <taxon>Bacteria</taxon>
        <taxon>Pseudomonadati</taxon>
        <taxon>Bacteroidota</taxon>
        <taxon>Flavobacteriia</taxon>
        <taxon>Flavobacteriales</taxon>
        <taxon>Weeksellaceae</taxon>
        <taxon>Chryseobacterium group</taxon>
        <taxon>Chryseobacterium</taxon>
    </lineage>
</organism>
<gene>
    <name evidence="1" type="ORF">EG343_09920</name>
</gene>
<sequence>MFITDDDYSVLVRKEIKDILLEDYFKAEEISESGINQRNTKLVTAEQMAIHQVKNYLSGKYDVHKIFTKTGEERNSHIVMITLDCALYHLYTPFPRKMPEIRAQRYQDAIDWLKLAAKGENTADLPPITDGSGNNMIGIKISSKYTPENNRW</sequence>
<dbReference type="Proteomes" id="UP000278288">
    <property type="component" value="Chromosome"/>
</dbReference>
<reference evidence="1 2" key="1">
    <citation type="submission" date="2018-11" db="EMBL/GenBank/DDBJ databases">
        <title>Proposal to divide the Flavobacteriaceae and reorganize its genera based on Amino Acid Identity values calculated from whole genome sequences.</title>
        <authorList>
            <person name="Nicholson A.C."/>
            <person name="Gulvik C.A."/>
            <person name="Whitney A.M."/>
            <person name="Humrighouse B.W."/>
            <person name="Bell M."/>
            <person name="Holmes B."/>
            <person name="Steigerwalt A.G."/>
            <person name="Villarma A."/>
            <person name="Sheth M."/>
            <person name="Batra D."/>
            <person name="Pryor J."/>
            <person name="Bernardet J.-F."/>
            <person name="Hugo C."/>
            <person name="Kampfer P."/>
            <person name="Newman J."/>
            <person name="McQuiston J.R."/>
        </authorList>
    </citation>
    <scope>NUCLEOTIDE SEQUENCE [LARGE SCALE GENOMIC DNA]</scope>
    <source>
        <strain evidence="1 2">G0041</strain>
    </source>
</reference>
<proteinExistence type="predicted"/>